<feature type="compositionally biased region" description="Polar residues" evidence="1">
    <location>
        <begin position="384"/>
        <end position="399"/>
    </location>
</feature>
<keyword evidence="2" id="KW-0812">Transmembrane</keyword>
<gene>
    <name evidence="3" type="ORF">GGI15_003615</name>
</gene>
<name>A0A9W8HE71_9FUNG</name>
<organism evidence="3 4">
    <name type="scientific">Coemansia interrupta</name>
    <dbReference type="NCBI Taxonomy" id="1126814"/>
    <lineage>
        <taxon>Eukaryota</taxon>
        <taxon>Fungi</taxon>
        <taxon>Fungi incertae sedis</taxon>
        <taxon>Zoopagomycota</taxon>
        <taxon>Kickxellomycotina</taxon>
        <taxon>Kickxellomycetes</taxon>
        <taxon>Kickxellales</taxon>
        <taxon>Kickxellaceae</taxon>
        <taxon>Coemansia</taxon>
    </lineage>
</organism>
<dbReference type="OrthoDB" id="5597070at2759"/>
<feature type="transmembrane region" description="Helical" evidence="2">
    <location>
        <begin position="170"/>
        <end position="195"/>
    </location>
</feature>
<dbReference type="Proteomes" id="UP001140172">
    <property type="component" value="Unassembled WGS sequence"/>
</dbReference>
<feature type="region of interest" description="Disordered" evidence="1">
    <location>
        <begin position="371"/>
        <end position="437"/>
    </location>
</feature>
<feature type="compositionally biased region" description="Basic and acidic residues" evidence="1">
    <location>
        <begin position="371"/>
        <end position="382"/>
    </location>
</feature>
<feature type="transmembrane region" description="Helical" evidence="2">
    <location>
        <begin position="245"/>
        <end position="270"/>
    </location>
</feature>
<proteinExistence type="predicted"/>
<keyword evidence="2" id="KW-0472">Membrane</keyword>
<keyword evidence="4" id="KW-1185">Reference proteome</keyword>
<dbReference type="AlphaFoldDB" id="A0A9W8HE71"/>
<protein>
    <submittedName>
        <fullName evidence="3">Uncharacterized protein</fullName>
    </submittedName>
</protein>
<evidence type="ECO:0000256" key="2">
    <source>
        <dbReference type="SAM" id="Phobius"/>
    </source>
</evidence>
<evidence type="ECO:0000256" key="1">
    <source>
        <dbReference type="SAM" id="MobiDB-lite"/>
    </source>
</evidence>
<feature type="transmembrane region" description="Helical" evidence="2">
    <location>
        <begin position="12"/>
        <end position="37"/>
    </location>
</feature>
<feature type="transmembrane region" description="Helical" evidence="2">
    <location>
        <begin position="84"/>
        <end position="111"/>
    </location>
</feature>
<accession>A0A9W8HE71</accession>
<feature type="transmembrane region" description="Helical" evidence="2">
    <location>
        <begin position="49"/>
        <end position="72"/>
    </location>
</feature>
<feature type="compositionally biased region" description="Low complexity" evidence="1">
    <location>
        <begin position="400"/>
        <end position="414"/>
    </location>
</feature>
<feature type="region of interest" description="Disordered" evidence="1">
    <location>
        <begin position="329"/>
        <end position="356"/>
    </location>
</feature>
<feature type="transmembrane region" description="Helical" evidence="2">
    <location>
        <begin position="282"/>
        <end position="305"/>
    </location>
</feature>
<keyword evidence="2" id="KW-1133">Transmembrane helix</keyword>
<evidence type="ECO:0000313" key="4">
    <source>
        <dbReference type="Proteomes" id="UP001140172"/>
    </source>
</evidence>
<reference evidence="3" key="1">
    <citation type="submission" date="2022-07" db="EMBL/GenBank/DDBJ databases">
        <title>Phylogenomic reconstructions and comparative analyses of Kickxellomycotina fungi.</title>
        <authorList>
            <person name="Reynolds N.K."/>
            <person name="Stajich J.E."/>
            <person name="Barry K."/>
            <person name="Grigoriev I.V."/>
            <person name="Crous P."/>
            <person name="Smith M.E."/>
        </authorList>
    </citation>
    <scope>NUCLEOTIDE SEQUENCE</scope>
    <source>
        <strain evidence="3">BCRC 34489</strain>
    </source>
</reference>
<sequence length="437" mass="49892">MNDLTGHDTPGIRILLTTLASVGIFISLVTLTLCIILCYRRRELFRMTIFRVITALQMLILLDSTFNLLAIYVNPTNDASCRVFTFFSLVFAISPLVLSVNCILYFQIILIHNIPLRQKWPRIVMAVGSAALSVIPEMFTLIIPPRTAGMETYCDFLKPPSKRLFVFKWLVFYVWVTLTAVIGISSIIIMILHILKRTLAAQDQMSTDGFEHSDDSFSVYSLNADVITDVVKDNRQKRRRSSNSVVVHTLRSVIWFPIAPIVCMGFNTVYSIVWYRTQKENNAIFIVDRILQFLSVPLIAMTFYLSPPVKRAFKQCLADRRSTSENRNRWHLEEIGGRRGKPRRCQSARCYSSDDGRGIHKRRSFHRIKSSEDLEQYQRHTDSLPLSSPNMPSQTHSPDSPTLRNRSTSSTSLPGNARSFCQDDLEPAATTSRRLDV</sequence>
<comment type="caution">
    <text evidence="3">The sequence shown here is derived from an EMBL/GenBank/DDBJ whole genome shotgun (WGS) entry which is preliminary data.</text>
</comment>
<feature type="transmembrane region" description="Helical" evidence="2">
    <location>
        <begin position="123"/>
        <end position="143"/>
    </location>
</feature>
<evidence type="ECO:0000313" key="3">
    <source>
        <dbReference type="EMBL" id="KAJ2780208.1"/>
    </source>
</evidence>
<dbReference type="EMBL" id="JANBUM010000260">
    <property type="protein sequence ID" value="KAJ2780208.1"/>
    <property type="molecule type" value="Genomic_DNA"/>
</dbReference>